<dbReference type="EC" id="6.2.1.5" evidence="9"/>
<dbReference type="PROSITE" id="PS01217">
    <property type="entry name" value="SUCCINYL_COA_LIG_3"/>
    <property type="match status" value="1"/>
</dbReference>
<comment type="function">
    <text evidence="9">Succinyl-CoA synthetase functions in the citric acid cycle (TCA), coupling the hydrolysis of succinyl-CoA to the synthesis of ATP and thus represents the only step of substrate-level phosphorylation in the TCA. The beta subunit provides nucleotide specificity of the enzyme and binds the substrate succinate, while the binding sites for coenzyme A and phosphate are found in the alpha subunit.</text>
</comment>
<comment type="pathway">
    <text evidence="1 9">Carbohydrate metabolism; tricarboxylic acid cycle; succinate from succinyl-CoA (ligase route): step 1/1.</text>
</comment>
<evidence type="ECO:0000256" key="8">
    <source>
        <dbReference type="ARBA" id="ARBA00022946"/>
    </source>
</evidence>
<dbReference type="PANTHER" id="PTHR11815:SF1">
    <property type="entry name" value="SUCCINATE--COA LIGASE [ADP-FORMING] SUBUNIT BETA, MITOCHONDRIAL"/>
    <property type="match status" value="1"/>
</dbReference>
<dbReference type="NCBIfam" id="TIGR01016">
    <property type="entry name" value="sucCoAbeta"/>
    <property type="match status" value="1"/>
</dbReference>
<evidence type="ECO:0000256" key="6">
    <source>
        <dbReference type="ARBA" id="ARBA00022840"/>
    </source>
</evidence>
<comment type="similarity">
    <text evidence="9 10">Belongs to the succinate/malate CoA ligase beta subunit family.</text>
</comment>
<feature type="binding site" evidence="9">
    <location>
        <position position="247"/>
    </location>
    <ligand>
        <name>Mg(2+)</name>
        <dbReference type="ChEBI" id="CHEBI:18420"/>
    </ligand>
</feature>
<dbReference type="PROSITE" id="PS50975">
    <property type="entry name" value="ATP_GRASP"/>
    <property type="match status" value="1"/>
</dbReference>
<dbReference type="Gene3D" id="3.40.50.261">
    <property type="entry name" value="Succinyl-CoA synthetase domains"/>
    <property type="match status" value="1"/>
</dbReference>
<dbReference type="GO" id="GO:0006099">
    <property type="term" value="P:tricarboxylic acid cycle"/>
    <property type="evidence" value="ECO:0007669"/>
    <property type="project" value="UniProtKB-UniRule"/>
</dbReference>
<keyword evidence="3 9" id="KW-0436">Ligase</keyword>
<sequence length="438" mass="48185">MFFRKFLLFGSKLLHNAQPSRRLKIHEYTAMELLQKYDIPVPKFVVVKSLEEVEDACRFLADNTASTDVVVKAQVLAGGRGKGIWDSGLKGGVKIVFTIDEALNLAKRMLGHRIYTAQTGEAGQICNKLIVCERKYSRREHYFAIVLDRDTGGPVMIGCEQGGVNIEEMAHDQPDALIKIPIDIHKGMIRDDAVFMSQKLNFTTDTLINQGATLIERMYQLFADTDCTLLEINPIAQDIHDQLLCMDCKMTFDDNAAFRQPEIFSYRDWSQEDERDVRAAHSKLNYIGLDGSIGCLVNGAGLAMATMDLIQLHGGSPANFLDVGGGATAAQVTEAFRLITSDPKVHAILVNIFGGIMRCDVIAQGIVAAAAELNIKVPIVVRLQGTRVEDAKAIIASSDMKILGCSDLEEAARMAVKLADIVQLARQAAVEVKFELPL</sequence>
<dbReference type="Proteomes" id="UP000230066">
    <property type="component" value="Unassembled WGS sequence"/>
</dbReference>
<comment type="cofactor">
    <cofactor evidence="9">
        <name>Mg(2+)</name>
        <dbReference type="ChEBI" id="CHEBI:18420"/>
    </cofactor>
    <text evidence="9">Binds 1 Mg(2+) ion per subunit.</text>
</comment>
<dbReference type="SUPFAM" id="SSF56059">
    <property type="entry name" value="Glutathione synthetase ATP-binding domain-like"/>
    <property type="match status" value="1"/>
</dbReference>
<keyword evidence="4 9" id="KW-0479">Metal-binding</keyword>
<dbReference type="PIRSF" id="PIRSF001554">
    <property type="entry name" value="SucCS_beta"/>
    <property type="match status" value="1"/>
</dbReference>
<evidence type="ECO:0000256" key="2">
    <source>
        <dbReference type="ARBA" id="ARBA00022532"/>
    </source>
</evidence>
<keyword evidence="13" id="KW-1185">Reference proteome</keyword>
<dbReference type="NCBIfam" id="NF001913">
    <property type="entry name" value="PRK00696.1"/>
    <property type="match status" value="1"/>
</dbReference>
<protein>
    <recommendedName>
        <fullName evidence="9">Succinate--CoA ligase [ADP-forming] subunit beta, mitochondrial</fullName>
        <ecNumber evidence="9">6.2.1.5</ecNumber>
    </recommendedName>
    <alternativeName>
        <fullName evidence="9">Succinyl-CoA synthetase beta chain</fullName>
        <shortName evidence="9">SCS-beta</shortName>
    </alternativeName>
</protein>
<comment type="catalytic activity">
    <reaction evidence="9">
        <text>succinate + ATP + CoA = succinyl-CoA + ADP + phosphate</text>
        <dbReference type="Rhea" id="RHEA:17661"/>
        <dbReference type="ChEBI" id="CHEBI:30031"/>
        <dbReference type="ChEBI" id="CHEBI:30616"/>
        <dbReference type="ChEBI" id="CHEBI:43474"/>
        <dbReference type="ChEBI" id="CHEBI:57287"/>
        <dbReference type="ChEBI" id="CHEBI:57292"/>
        <dbReference type="ChEBI" id="CHEBI:456216"/>
        <dbReference type="EC" id="6.2.1.5"/>
    </reaction>
</comment>
<dbReference type="Pfam" id="PF08442">
    <property type="entry name" value="ATP-grasp_2"/>
    <property type="match status" value="1"/>
</dbReference>
<dbReference type="InterPro" id="IPR013650">
    <property type="entry name" value="ATP-grasp_succ-CoA_synth-type"/>
</dbReference>
<feature type="binding site" evidence="9">
    <location>
        <position position="140"/>
    </location>
    <ligand>
        <name>ATP</name>
        <dbReference type="ChEBI" id="CHEBI:30616"/>
    </ligand>
</feature>
<dbReference type="InterPro" id="IPR005809">
    <property type="entry name" value="Succ_CoA_ligase-like_bsu"/>
</dbReference>
<organism evidence="12 13">
    <name type="scientific">Fasciola hepatica</name>
    <name type="common">Liver fluke</name>
    <dbReference type="NCBI Taxonomy" id="6192"/>
    <lineage>
        <taxon>Eukaryota</taxon>
        <taxon>Metazoa</taxon>
        <taxon>Spiralia</taxon>
        <taxon>Lophotrochozoa</taxon>
        <taxon>Platyhelminthes</taxon>
        <taxon>Trematoda</taxon>
        <taxon>Digenea</taxon>
        <taxon>Plagiorchiida</taxon>
        <taxon>Echinostomata</taxon>
        <taxon>Echinostomatoidea</taxon>
        <taxon>Fasciolidae</taxon>
        <taxon>Fasciola</taxon>
    </lineage>
</organism>
<evidence type="ECO:0000256" key="10">
    <source>
        <dbReference type="RuleBase" id="RU361258"/>
    </source>
</evidence>
<reference evidence="12" key="1">
    <citation type="submission" date="2019-03" db="EMBL/GenBank/DDBJ databases">
        <title>Improved annotation for the trematode Fasciola hepatica.</title>
        <authorList>
            <person name="Choi Y.-J."/>
            <person name="Martin J."/>
            <person name="Mitreva M."/>
        </authorList>
    </citation>
    <scope>NUCLEOTIDE SEQUENCE [LARGE SCALE GENOMIC DNA]</scope>
</reference>
<proteinExistence type="inferred from homology"/>
<name>A0A4E0R7A1_FASHE</name>
<dbReference type="PANTHER" id="PTHR11815">
    <property type="entry name" value="SUCCINYL-COA SYNTHETASE BETA CHAIN"/>
    <property type="match status" value="1"/>
</dbReference>
<evidence type="ECO:0000313" key="12">
    <source>
        <dbReference type="EMBL" id="THD22875.1"/>
    </source>
</evidence>
<evidence type="ECO:0000256" key="4">
    <source>
        <dbReference type="ARBA" id="ARBA00022723"/>
    </source>
</evidence>
<evidence type="ECO:0000313" key="13">
    <source>
        <dbReference type="Proteomes" id="UP000230066"/>
    </source>
</evidence>
<dbReference type="Gene3D" id="3.30.470.20">
    <property type="entry name" value="ATP-grasp fold, B domain"/>
    <property type="match status" value="1"/>
</dbReference>
<comment type="subcellular location">
    <subcellularLocation>
        <location evidence="9">Mitochondrion</location>
    </subcellularLocation>
</comment>
<dbReference type="EMBL" id="JXXN02002470">
    <property type="protein sequence ID" value="THD22875.1"/>
    <property type="molecule type" value="Genomic_DNA"/>
</dbReference>
<comment type="caution">
    <text evidence="12">The sequence shown here is derived from an EMBL/GenBank/DDBJ whole genome shotgun (WGS) entry which is preliminary data.</text>
</comment>
<evidence type="ECO:0000256" key="9">
    <source>
        <dbReference type="HAMAP-Rule" id="MF_03219"/>
    </source>
</evidence>
<keyword evidence="6 9" id="KW-0067">ATP-binding</keyword>
<keyword evidence="9" id="KW-0496">Mitochondrion</keyword>
<evidence type="ECO:0000256" key="1">
    <source>
        <dbReference type="ARBA" id="ARBA00005064"/>
    </source>
</evidence>
<keyword evidence="5 9" id="KW-0547">Nucleotide-binding</keyword>
<dbReference type="Gene3D" id="3.30.1490.20">
    <property type="entry name" value="ATP-grasp fold, A domain"/>
    <property type="match status" value="1"/>
</dbReference>
<dbReference type="InterPro" id="IPR016102">
    <property type="entry name" value="Succinyl-CoA_synth-like"/>
</dbReference>
<dbReference type="Pfam" id="PF00549">
    <property type="entry name" value="Ligase_CoA"/>
    <property type="match status" value="1"/>
</dbReference>
<dbReference type="GO" id="GO:0005739">
    <property type="term" value="C:mitochondrion"/>
    <property type="evidence" value="ECO:0007669"/>
    <property type="project" value="UniProtKB-SubCell"/>
</dbReference>
<evidence type="ECO:0000256" key="7">
    <source>
        <dbReference type="ARBA" id="ARBA00022842"/>
    </source>
</evidence>
<dbReference type="FunFam" id="3.30.470.20:FF:000002">
    <property type="entry name" value="Succinate--CoA ligase [ADP-forming] subunit beta"/>
    <property type="match status" value="1"/>
</dbReference>
<evidence type="ECO:0000259" key="11">
    <source>
        <dbReference type="PROSITE" id="PS50975"/>
    </source>
</evidence>
<feature type="binding site" evidence="9">
    <location>
        <position position="72"/>
    </location>
    <ligand>
        <name>ATP</name>
        <dbReference type="ChEBI" id="CHEBI:30616"/>
    </ligand>
</feature>
<dbReference type="UniPathway" id="UPA00223">
    <property type="reaction ID" value="UER00999"/>
</dbReference>
<dbReference type="InterPro" id="IPR017866">
    <property type="entry name" value="Succ-CoA_synthase_bsu_CS"/>
</dbReference>
<dbReference type="AlphaFoldDB" id="A0A4E0R7A1"/>
<keyword evidence="7 9" id="KW-0460">Magnesium</keyword>
<comment type="subunit">
    <text evidence="9 10">Heterodimer of an alpha and a beta subunit.</text>
</comment>
<feature type="domain" description="ATP-grasp" evidence="11">
    <location>
        <begin position="31"/>
        <end position="81"/>
    </location>
</feature>
<dbReference type="HAMAP" id="MF_00558">
    <property type="entry name" value="Succ_CoA_beta"/>
    <property type="match status" value="1"/>
</dbReference>
<dbReference type="GO" id="GO:0004775">
    <property type="term" value="F:succinate-CoA ligase (ADP-forming) activity"/>
    <property type="evidence" value="ECO:0007669"/>
    <property type="project" value="UniProtKB-UniRule"/>
</dbReference>
<feature type="binding site" evidence="9">
    <location>
        <begin position="79"/>
        <end position="81"/>
    </location>
    <ligand>
        <name>ATP</name>
        <dbReference type="ChEBI" id="CHEBI:30616"/>
    </ligand>
</feature>
<dbReference type="FunFam" id="3.40.50.261:FF:000001">
    <property type="entry name" value="Succinate--CoA ligase [ADP-forming] subunit beta"/>
    <property type="match status" value="1"/>
</dbReference>
<feature type="binding site" evidence="9">
    <location>
        <begin position="355"/>
        <end position="357"/>
    </location>
    <ligand>
        <name>substrate</name>
        <note>ligand shared with subunit alpha</note>
    </ligand>
</feature>
<dbReference type="InterPro" id="IPR013815">
    <property type="entry name" value="ATP_grasp_subdomain_1"/>
</dbReference>
<accession>A0A4E0R7A1</accession>
<gene>
    <name evidence="12" type="ORF">D915_006110</name>
</gene>
<dbReference type="InterPro" id="IPR011761">
    <property type="entry name" value="ATP-grasp"/>
</dbReference>
<dbReference type="InterPro" id="IPR005811">
    <property type="entry name" value="SUCC_ACL_C"/>
</dbReference>
<keyword evidence="8" id="KW-0809">Transit peptide</keyword>
<feature type="binding site" evidence="9">
    <location>
        <position position="298"/>
    </location>
    <ligand>
        <name>substrate</name>
        <note>ligand shared with subunit alpha</note>
    </ligand>
</feature>
<dbReference type="GO" id="GO:0006104">
    <property type="term" value="P:succinyl-CoA metabolic process"/>
    <property type="evidence" value="ECO:0007669"/>
    <property type="project" value="TreeGrafter"/>
</dbReference>
<evidence type="ECO:0000256" key="3">
    <source>
        <dbReference type="ARBA" id="ARBA00022598"/>
    </source>
</evidence>
<dbReference type="GO" id="GO:0005524">
    <property type="term" value="F:ATP binding"/>
    <property type="evidence" value="ECO:0007669"/>
    <property type="project" value="UniProtKB-UniRule"/>
</dbReference>
<feature type="binding site" evidence="9">
    <location>
        <position position="233"/>
    </location>
    <ligand>
        <name>Mg(2+)</name>
        <dbReference type="ChEBI" id="CHEBI:18420"/>
    </ligand>
</feature>
<dbReference type="SUPFAM" id="SSF52210">
    <property type="entry name" value="Succinyl-CoA synthetase domains"/>
    <property type="match status" value="1"/>
</dbReference>
<dbReference type="GO" id="GO:0042709">
    <property type="term" value="C:succinate-CoA ligase complex"/>
    <property type="evidence" value="ECO:0007669"/>
    <property type="project" value="TreeGrafter"/>
</dbReference>
<evidence type="ECO:0000256" key="5">
    <source>
        <dbReference type="ARBA" id="ARBA00022741"/>
    </source>
</evidence>
<keyword evidence="2 9" id="KW-0816">Tricarboxylic acid cycle</keyword>
<dbReference type="GO" id="GO:0000287">
    <property type="term" value="F:magnesium ion binding"/>
    <property type="evidence" value="ECO:0007669"/>
    <property type="project" value="UniProtKB-UniRule"/>
</dbReference>